<evidence type="ECO:0000256" key="1">
    <source>
        <dbReference type="SAM" id="MobiDB-lite"/>
    </source>
</evidence>
<dbReference type="Proteomes" id="UP001341840">
    <property type="component" value="Unassembled WGS sequence"/>
</dbReference>
<evidence type="ECO:0000313" key="3">
    <source>
        <dbReference type="Proteomes" id="UP001341840"/>
    </source>
</evidence>
<comment type="caution">
    <text evidence="2">The sequence shown here is derived from an EMBL/GenBank/DDBJ whole genome shotgun (WGS) entry which is preliminary data.</text>
</comment>
<feature type="compositionally biased region" description="Polar residues" evidence="1">
    <location>
        <begin position="8"/>
        <end position="20"/>
    </location>
</feature>
<proteinExistence type="predicted"/>
<accession>A0ABU6YPS0</accession>
<protein>
    <submittedName>
        <fullName evidence="2">Uncharacterized protein</fullName>
    </submittedName>
</protein>
<gene>
    <name evidence="2" type="ORF">PIB30_073547</name>
</gene>
<sequence length="85" mass="9332">MAKKTVEFDSNNESNLTSRGSRGGRPYPCYYSRNGDVNESALFDLVASMVTEIEKSVRRDGGTIGNNGVRGIEVLDNPLARFSED</sequence>
<dbReference type="EMBL" id="JASCZI010242550">
    <property type="protein sequence ID" value="MED6211421.1"/>
    <property type="molecule type" value="Genomic_DNA"/>
</dbReference>
<reference evidence="2 3" key="1">
    <citation type="journal article" date="2023" name="Plants (Basel)">
        <title>Bridging the Gap: Combining Genomics and Transcriptomics Approaches to Understand Stylosanthes scabra, an Orphan Legume from the Brazilian Caatinga.</title>
        <authorList>
            <person name="Ferreira-Neto J.R.C."/>
            <person name="da Silva M.D."/>
            <person name="Binneck E."/>
            <person name="de Melo N.F."/>
            <person name="da Silva R.H."/>
            <person name="de Melo A.L.T.M."/>
            <person name="Pandolfi V."/>
            <person name="Bustamante F.O."/>
            <person name="Brasileiro-Vidal A.C."/>
            <person name="Benko-Iseppon A.M."/>
        </authorList>
    </citation>
    <scope>NUCLEOTIDE SEQUENCE [LARGE SCALE GENOMIC DNA]</scope>
    <source>
        <tissue evidence="2">Leaves</tissue>
    </source>
</reference>
<name>A0ABU6YPS0_9FABA</name>
<keyword evidence="3" id="KW-1185">Reference proteome</keyword>
<feature type="region of interest" description="Disordered" evidence="1">
    <location>
        <begin position="1"/>
        <end position="26"/>
    </location>
</feature>
<organism evidence="2 3">
    <name type="scientific">Stylosanthes scabra</name>
    <dbReference type="NCBI Taxonomy" id="79078"/>
    <lineage>
        <taxon>Eukaryota</taxon>
        <taxon>Viridiplantae</taxon>
        <taxon>Streptophyta</taxon>
        <taxon>Embryophyta</taxon>
        <taxon>Tracheophyta</taxon>
        <taxon>Spermatophyta</taxon>
        <taxon>Magnoliopsida</taxon>
        <taxon>eudicotyledons</taxon>
        <taxon>Gunneridae</taxon>
        <taxon>Pentapetalae</taxon>
        <taxon>rosids</taxon>
        <taxon>fabids</taxon>
        <taxon>Fabales</taxon>
        <taxon>Fabaceae</taxon>
        <taxon>Papilionoideae</taxon>
        <taxon>50 kb inversion clade</taxon>
        <taxon>dalbergioids sensu lato</taxon>
        <taxon>Dalbergieae</taxon>
        <taxon>Pterocarpus clade</taxon>
        <taxon>Stylosanthes</taxon>
    </lineage>
</organism>
<evidence type="ECO:0000313" key="2">
    <source>
        <dbReference type="EMBL" id="MED6211421.1"/>
    </source>
</evidence>